<evidence type="ECO:0000313" key="5">
    <source>
        <dbReference type="Proteomes" id="UP000823597"/>
    </source>
</evidence>
<dbReference type="InterPro" id="IPR050259">
    <property type="entry name" value="SDR"/>
</dbReference>
<proteinExistence type="inferred from homology"/>
<keyword evidence="2 4" id="KW-0560">Oxidoreductase</keyword>
<evidence type="ECO:0000313" key="4">
    <source>
        <dbReference type="EMBL" id="MBO8464854.1"/>
    </source>
</evidence>
<dbReference type="NCBIfam" id="NF009466">
    <property type="entry name" value="PRK12826.1-2"/>
    <property type="match status" value="1"/>
</dbReference>
<dbReference type="PANTHER" id="PTHR42879">
    <property type="entry name" value="3-OXOACYL-(ACYL-CARRIER-PROTEIN) REDUCTASE"/>
    <property type="match status" value="1"/>
</dbReference>
<dbReference type="InterPro" id="IPR002347">
    <property type="entry name" value="SDR_fam"/>
</dbReference>
<reference evidence="4" key="2">
    <citation type="journal article" date="2021" name="PeerJ">
        <title>Extensive microbial diversity within the chicken gut microbiome revealed by metagenomics and culture.</title>
        <authorList>
            <person name="Gilroy R."/>
            <person name="Ravi A."/>
            <person name="Getino M."/>
            <person name="Pursley I."/>
            <person name="Horton D.L."/>
            <person name="Alikhan N.F."/>
            <person name="Baker D."/>
            <person name="Gharbi K."/>
            <person name="Hall N."/>
            <person name="Watson M."/>
            <person name="Adriaenssens E.M."/>
            <person name="Foster-Nyarko E."/>
            <person name="Jarju S."/>
            <person name="Secka A."/>
            <person name="Antonio M."/>
            <person name="Oren A."/>
            <person name="Chaudhuri R.R."/>
            <person name="La Ragione R."/>
            <person name="Hildebrand F."/>
            <person name="Pallen M.J."/>
        </authorList>
    </citation>
    <scope>NUCLEOTIDE SEQUENCE</scope>
    <source>
        <strain evidence="4">10037</strain>
    </source>
</reference>
<feature type="domain" description="Ketoreductase" evidence="3">
    <location>
        <begin position="7"/>
        <end position="194"/>
    </location>
</feature>
<dbReference type="Proteomes" id="UP000823597">
    <property type="component" value="Unassembled WGS sequence"/>
</dbReference>
<dbReference type="SUPFAM" id="SSF51735">
    <property type="entry name" value="NAD(P)-binding Rossmann-fold domains"/>
    <property type="match status" value="1"/>
</dbReference>
<sequence>MKDNHTEHALVTGASRGIGRAVAKRLAAQGYNVIINYASNSDAAEAVLREIEEAGGSGELLPFDVSDPAAVDEAVERWENAHGGEYISVLVNNAGIRDDELMVFMSDEQWKRVLSVDLDSFFYVTRRILKGMLSRRFGRIVNVASLSGLKGLPGQSNYSAAKGALIAATKALAQETAKRNVTVNAVAPGYIATDMTSSLDEDALKRLIPSGRFGRPEEVAGVVAFLVSDDASYVTGEVISVNGGLYT</sequence>
<comment type="similarity">
    <text evidence="1">Belongs to the short-chain dehydrogenases/reductases (SDR) family.</text>
</comment>
<dbReference type="SMART" id="SM00822">
    <property type="entry name" value="PKS_KR"/>
    <property type="match status" value="1"/>
</dbReference>
<accession>A0A9D9N989</accession>
<dbReference type="FunFam" id="3.40.50.720:FF:000173">
    <property type="entry name" value="3-oxoacyl-[acyl-carrier protein] reductase"/>
    <property type="match status" value="1"/>
</dbReference>
<dbReference type="CDD" id="cd05333">
    <property type="entry name" value="BKR_SDR_c"/>
    <property type="match status" value="1"/>
</dbReference>
<dbReference type="GO" id="GO:0004316">
    <property type="term" value="F:3-oxoacyl-[acyl-carrier-protein] reductase (NADPH) activity"/>
    <property type="evidence" value="ECO:0007669"/>
    <property type="project" value="UniProtKB-EC"/>
</dbReference>
<evidence type="ECO:0000256" key="2">
    <source>
        <dbReference type="ARBA" id="ARBA00023002"/>
    </source>
</evidence>
<dbReference type="PANTHER" id="PTHR42879:SF2">
    <property type="entry name" value="3-OXOACYL-[ACYL-CARRIER-PROTEIN] REDUCTASE FABG"/>
    <property type="match status" value="1"/>
</dbReference>
<comment type="caution">
    <text evidence="4">The sequence shown here is derived from an EMBL/GenBank/DDBJ whole genome shotgun (WGS) entry which is preliminary data.</text>
</comment>
<dbReference type="InterPro" id="IPR036291">
    <property type="entry name" value="NAD(P)-bd_dom_sf"/>
</dbReference>
<dbReference type="EC" id="1.1.1.100" evidence="4"/>
<dbReference type="Gene3D" id="3.40.50.720">
    <property type="entry name" value="NAD(P)-binding Rossmann-like Domain"/>
    <property type="match status" value="1"/>
</dbReference>
<dbReference type="NCBIfam" id="NF004200">
    <property type="entry name" value="PRK05653.1-5"/>
    <property type="match status" value="1"/>
</dbReference>
<dbReference type="InterPro" id="IPR057326">
    <property type="entry name" value="KR_dom"/>
</dbReference>
<name>A0A9D9N989_9BACT</name>
<organism evidence="4 5">
    <name type="scientific">Candidatus Merdivivens pullistercoris</name>
    <dbReference type="NCBI Taxonomy" id="2840873"/>
    <lineage>
        <taxon>Bacteria</taxon>
        <taxon>Pseudomonadati</taxon>
        <taxon>Bacteroidota</taxon>
        <taxon>Bacteroidia</taxon>
        <taxon>Bacteroidales</taxon>
        <taxon>Muribaculaceae</taxon>
        <taxon>Muribaculaceae incertae sedis</taxon>
        <taxon>Candidatus Merdivivens</taxon>
    </lineage>
</organism>
<gene>
    <name evidence="4" type="primary">fabG</name>
    <name evidence="4" type="ORF">IAB93_02510</name>
</gene>
<evidence type="ECO:0000259" key="3">
    <source>
        <dbReference type="SMART" id="SM00822"/>
    </source>
</evidence>
<dbReference type="PRINTS" id="PR00081">
    <property type="entry name" value="GDHRDH"/>
</dbReference>
<dbReference type="PRINTS" id="PR00080">
    <property type="entry name" value="SDRFAMILY"/>
</dbReference>
<protein>
    <submittedName>
        <fullName evidence="4">3-oxoacyl-ACP reductase FabG</fullName>
        <ecNumber evidence="4">1.1.1.100</ecNumber>
    </submittedName>
</protein>
<dbReference type="AlphaFoldDB" id="A0A9D9N989"/>
<evidence type="ECO:0000256" key="1">
    <source>
        <dbReference type="ARBA" id="ARBA00006484"/>
    </source>
</evidence>
<dbReference type="EMBL" id="JADIME010000029">
    <property type="protein sequence ID" value="MBO8464854.1"/>
    <property type="molecule type" value="Genomic_DNA"/>
</dbReference>
<reference evidence="4" key="1">
    <citation type="submission" date="2020-10" db="EMBL/GenBank/DDBJ databases">
        <authorList>
            <person name="Gilroy R."/>
        </authorList>
    </citation>
    <scope>NUCLEOTIDE SEQUENCE</scope>
    <source>
        <strain evidence="4">10037</strain>
    </source>
</reference>
<dbReference type="Pfam" id="PF13561">
    <property type="entry name" value="adh_short_C2"/>
    <property type="match status" value="1"/>
</dbReference>